<dbReference type="PANTHER" id="PTHR32309:SF13">
    <property type="entry name" value="FERRIC ENTEROBACTIN TRANSPORT PROTEIN FEPE"/>
    <property type="match status" value="1"/>
</dbReference>
<reference evidence="2 3" key="1">
    <citation type="submission" date="2020-04" db="EMBL/GenBank/DDBJ databases">
        <title>Description of novel Gluconacetobacter.</title>
        <authorList>
            <person name="Sombolestani A."/>
        </authorList>
    </citation>
    <scope>NUCLEOTIDE SEQUENCE [LARGE SCALE GENOMIC DNA]</scope>
    <source>
        <strain evidence="2 3">LMG 21311</strain>
    </source>
</reference>
<accession>A0A7W4PCI3</accession>
<sequence>MPTLFSAVYFFLLAAPQYVSETSFVVRGPAGQQGLVLSDLLSSQGENGATENTFAVQNYMTSRDAAALLRQNSELREAFNRPGADALARFPGWLHRDDFEHFFWYYKKHITAELDTSSGISTLRVRTFRPEDSKQIAEIVISASEALVNRMNERQRQNTIGSALHEVELAEEKYRSLSRDIARYRTTQSLLDPERQSQPLLEQIVGLEDAEIAVQLKLTDLLRATPQSPLIPVYQRQREALAARIVALQPRITGKDDSLVSRIPDYADLQVRRQLLERELAADATALAAARAEANRQAVYLDQVATPNLPDYAVYPHRLVSVIVTFVSCFALFLMARLLIAGAREHQDV</sequence>
<dbReference type="PANTHER" id="PTHR32309">
    <property type="entry name" value="TYROSINE-PROTEIN KINASE"/>
    <property type="match status" value="1"/>
</dbReference>
<comment type="caution">
    <text evidence="2">The sequence shown here is derived from an EMBL/GenBank/DDBJ whole genome shotgun (WGS) entry which is preliminary data.</text>
</comment>
<keyword evidence="1" id="KW-0472">Membrane</keyword>
<protein>
    <submittedName>
        <fullName evidence="2">Capsule biosynthesis protein</fullName>
    </submittedName>
</protein>
<dbReference type="Proteomes" id="UP000555756">
    <property type="component" value="Unassembled WGS sequence"/>
</dbReference>
<evidence type="ECO:0000313" key="3">
    <source>
        <dbReference type="Proteomes" id="UP000555756"/>
    </source>
</evidence>
<gene>
    <name evidence="2" type="ORF">HLH34_01880</name>
</gene>
<dbReference type="EMBL" id="JABEQF010000001">
    <property type="protein sequence ID" value="MBB2188713.1"/>
    <property type="molecule type" value="Genomic_DNA"/>
</dbReference>
<organism evidence="2 3">
    <name type="scientific">Gluconacetobacter azotocaptans</name>
    <dbReference type="NCBI Taxonomy" id="142834"/>
    <lineage>
        <taxon>Bacteria</taxon>
        <taxon>Pseudomonadati</taxon>
        <taxon>Pseudomonadota</taxon>
        <taxon>Alphaproteobacteria</taxon>
        <taxon>Acetobacterales</taxon>
        <taxon>Acetobacteraceae</taxon>
        <taxon>Gluconacetobacter</taxon>
    </lineage>
</organism>
<dbReference type="GO" id="GO:0005886">
    <property type="term" value="C:plasma membrane"/>
    <property type="evidence" value="ECO:0007669"/>
    <property type="project" value="TreeGrafter"/>
</dbReference>
<evidence type="ECO:0000313" key="2">
    <source>
        <dbReference type="EMBL" id="MBB2188713.1"/>
    </source>
</evidence>
<dbReference type="InterPro" id="IPR050445">
    <property type="entry name" value="Bact_polysacc_biosynth/exp"/>
</dbReference>
<dbReference type="GO" id="GO:0004713">
    <property type="term" value="F:protein tyrosine kinase activity"/>
    <property type="evidence" value="ECO:0007669"/>
    <property type="project" value="TreeGrafter"/>
</dbReference>
<name>A0A7W4PCI3_9PROT</name>
<dbReference type="AlphaFoldDB" id="A0A7W4PCI3"/>
<keyword evidence="1" id="KW-0812">Transmembrane</keyword>
<evidence type="ECO:0000256" key="1">
    <source>
        <dbReference type="SAM" id="Phobius"/>
    </source>
</evidence>
<feature type="transmembrane region" description="Helical" evidence="1">
    <location>
        <begin position="319"/>
        <end position="340"/>
    </location>
</feature>
<keyword evidence="3" id="KW-1185">Reference proteome</keyword>
<proteinExistence type="predicted"/>
<keyword evidence="1" id="KW-1133">Transmembrane helix</keyword>